<dbReference type="GO" id="GO:0000272">
    <property type="term" value="P:polysaccharide catabolic process"/>
    <property type="evidence" value="ECO:0007669"/>
    <property type="project" value="InterPro"/>
</dbReference>
<dbReference type="Gene3D" id="2.60.40.1080">
    <property type="match status" value="1"/>
</dbReference>
<dbReference type="SUPFAM" id="SSF49384">
    <property type="entry name" value="Carbohydrate-binding domain"/>
    <property type="match status" value="1"/>
</dbReference>
<evidence type="ECO:0000259" key="5">
    <source>
        <dbReference type="PROSITE" id="PS50222"/>
    </source>
</evidence>
<dbReference type="SUPFAM" id="SSF75005">
    <property type="entry name" value="Arabinanase/levansucrase/invertase"/>
    <property type="match status" value="2"/>
</dbReference>
<dbReference type="Proteomes" id="UP000215509">
    <property type="component" value="Unassembled WGS sequence"/>
</dbReference>
<evidence type="ECO:0000313" key="7">
    <source>
        <dbReference type="EMBL" id="OXM87218.1"/>
    </source>
</evidence>
<accession>A0A229UUY1</accession>
<evidence type="ECO:0000313" key="8">
    <source>
        <dbReference type="Proteomes" id="UP000215509"/>
    </source>
</evidence>
<proteinExistence type="inferred from homology"/>
<evidence type="ECO:0000256" key="4">
    <source>
        <dbReference type="ARBA" id="ARBA00023295"/>
    </source>
</evidence>
<dbReference type="Gene3D" id="1.10.1330.10">
    <property type="entry name" value="Dockerin domain"/>
    <property type="match status" value="1"/>
</dbReference>
<dbReference type="Pfam" id="PF13385">
    <property type="entry name" value="Laminin_G_3"/>
    <property type="match status" value="1"/>
</dbReference>
<dbReference type="GO" id="GO:0030246">
    <property type="term" value="F:carbohydrate binding"/>
    <property type="evidence" value="ECO:0007669"/>
    <property type="project" value="InterPro"/>
</dbReference>
<name>A0A229UUY1_9BACL</name>
<dbReference type="PANTHER" id="PTHR43817:SF1">
    <property type="entry name" value="HYDROLASE, FAMILY 43, PUTATIVE (AFU_ORTHOLOGUE AFUA_3G01660)-RELATED"/>
    <property type="match status" value="1"/>
</dbReference>
<keyword evidence="4" id="KW-0326">Glycosidase</keyword>
<dbReference type="InterPro" id="IPR011081">
    <property type="entry name" value="Big_4"/>
</dbReference>
<dbReference type="CDD" id="cd08547">
    <property type="entry name" value="Type_II_cohesin"/>
    <property type="match status" value="1"/>
</dbReference>
<evidence type="ECO:0000256" key="2">
    <source>
        <dbReference type="ARBA" id="ARBA00022729"/>
    </source>
</evidence>
<dbReference type="Pfam" id="PF20578">
    <property type="entry name" value="aBig_2"/>
    <property type="match status" value="1"/>
</dbReference>
<dbReference type="InterPro" id="IPR036439">
    <property type="entry name" value="Dockerin_dom_sf"/>
</dbReference>
<evidence type="ECO:0000256" key="1">
    <source>
        <dbReference type="ARBA" id="ARBA00009865"/>
    </source>
</evidence>
<keyword evidence="3" id="KW-0378">Hydrolase</keyword>
<comment type="similarity">
    <text evidence="1">Belongs to the glycosyl hydrolase 43 family.</text>
</comment>
<dbReference type="PANTHER" id="PTHR43817">
    <property type="entry name" value="GLYCOSYL HYDROLASE"/>
    <property type="match status" value="1"/>
</dbReference>
<reference evidence="7 8" key="1">
    <citation type="submission" date="2017-07" db="EMBL/GenBank/DDBJ databases">
        <title>Genome sequencing and assembly of Paenibacillus rigui.</title>
        <authorList>
            <person name="Mayilraj S."/>
        </authorList>
    </citation>
    <scope>NUCLEOTIDE SEQUENCE [LARGE SCALE GENOMIC DNA]</scope>
    <source>
        <strain evidence="7 8">JCM 16352</strain>
    </source>
</reference>
<dbReference type="Gene3D" id="2.60.40.680">
    <property type="match status" value="1"/>
</dbReference>
<dbReference type="PROSITE" id="PS00018">
    <property type="entry name" value="EF_HAND_1"/>
    <property type="match status" value="1"/>
</dbReference>
<keyword evidence="2" id="KW-0732">Signal</keyword>
<dbReference type="InterPro" id="IPR008964">
    <property type="entry name" value="Invasin/intimin_cell_adhesion"/>
</dbReference>
<dbReference type="Pfam" id="PF07532">
    <property type="entry name" value="Big_4"/>
    <property type="match status" value="1"/>
</dbReference>
<dbReference type="Gene3D" id="1.20.1270.90">
    <property type="entry name" value="AF1782-like"/>
    <property type="match status" value="1"/>
</dbReference>
<dbReference type="InterPro" id="IPR002048">
    <property type="entry name" value="EF_hand_dom"/>
</dbReference>
<dbReference type="InterPro" id="IPR013320">
    <property type="entry name" value="ConA-like_dom_sf"/>
</dbReference>
<dbReference type="Gene3D" id="2.60.120.200">
    <property type="match status" value="1"/>
</dbReference>
<dbReference type="SUPFAM" id="SSF49373">
    <property type="entry name" value="Invasin/intimin cell-adhesion fragments"/>
    <property type="match status" value="1"/>
</dbReference>
<organism evidence="7 8">
    <name type="scientific">Paenibacillus rigui</name>
    <dbReference type="NCBI Taxonomy" id="554312"/>
    <lineage>
        <taxon>Bacteria</taxon>
        <taxon>Bacillati</taxon>
        <taxon>Bacillota</taxon>
        <taxon>Bacilli</taxon>
        <taxon>Bacillales</taxon>
        <taxon>Paenibacillaceae</taxon>
        <taxon>Paenibacillus</taxon>
    </lineage>
</organism>
<dbReference type="SUPFAM" id="SSF49899">
    <property type="entry name" value="Concanavalin A-like lectins/glucanases"/>
    <property type="match status" value="1"/>
</dbReference>
<evidence type="ECO:0008006" key="9">
    <source>
        <dbReference type="Google" id="ProtNLM"/>
    </source>
</evidence>
<feature type="domain" description="Dockerin" evidence="6">
    <location>
        <begin position="1251"/>
        <end position="1315"/>
    </location>
</feature>
<dbReference type="InterPro" id="IPR008965">
    <property type="entry name" value="CBM2/CBM3_carb-bd_dom_sf"/>
</dbReference>
<dbReference type="Pfam" id="PF04616">
    <property type="entry name" value="Glyco_hydro_43"/>
    <property type="match status" value="1"/>
</dbReference>
<dbReference type="PROSITE" id="PS50222">
    <property type="entry name" value="EF_HAND_2"/>
    <property type="match status" value="1"/>
</dbReference>
<dbReference type="GO" id="GO:0005509">
    <property type="term" value="F:calcium ion binding"/>
    <property type="evidence" value="ECO:0007669"/>
    <property type="project" value="InterPro"/>
</dbReference>
<protein>
    <recommendedName>
        <fullName evidence="9">Dockerin domain-containing protein</fullName>
    </recommendedName>
</protein>
<dbReference type="InterPro" id="IPR002102">
    <property type="entry name" value="Cohesin_dom"/>
</dbReference>
<dbReference type="EMBL" id="NMQW01000008">
    <property type="protein sequence ID" value="OXM87218.1"/>
    <property type="molecule type" value="Genomic_DNA"/>
</dbReference>
<dbReference type="InterPro" id="IPR046780">
    <property type="entry name" value="aBig_2"/>
</dbReference>
<sequence>MTIIAMLAQMVTGLGQTERRAEAESKQAYIAAYHTTGTSGTGMTYMDDSLHLAYSYDRLHWTALHDNNGILFKKNPGYRASTANGLQYRDPYLFRKQDGRFVLLATLVTSTGAMTNSALLAWDSDDLLTYSNDRQLQMNSTNTAALKPQVEYDAANDNYVIYWTDGSTVYANTTQDFVTVSAPTVYSGTGYPAAKPDFSRQGPPGATPSSVIAVSQAELDKLIASLGTPVIPTGTEPVQVMTAIGTPPVLPDTGKVVYSDGSAVPKGVTWEPIDPSRYAKPGTFQVKGKVNGSPDYVNPLIKNGADPNIYKGADGYYYYTMSYMNYANNGVAAYQYDRITLRRASTIQGLASAEEKQIWTKHASGEMSYHIWAPEIHYVNGKWYIYFAAGRTNANFDLRVYVLECSTQDPMTGDWKELGKVAMNDEAFDLDATTFEHNGELYMIYAFANGGLKINSSLRIAKMTSPTTLDSVQVNISTPEYTWEQRYDNVNEGSAVIKKNGKIFVAYSAGSTDTTYAVGLLSAPDSPDANLLDPANWTKTPYPIMATSRANGQFGPGHGTFTVAEDGLQDVFLYHARKNEAYSATGYAPLYDATRWARVQNVYWHGDGTPYLGVPVPDGPLPGASIEAAVTVVAPEGAVYPDESSFTLEAGAVRPIELRKSNGDGTTRNVTAAAVFDSSAPSVVKVSQSGAVKALSEGSSVITAQYEGHSYPIQVTVPKPVTNADLQLWYKFDETSGTNAADASGRGNDGTYVRTPAFGTGVNGGSFKMSGGPSSSTTAPYVQIPNGILKGVDDITISTYVKFTSTTTRNQFLYGLGQDSNKYIFTSPYNGSSVLHSAITTGTYTGEQKWPATSALPGNVWKQLTVVLNGEEHTGVMYLDGVEVGRNTNVTIKPSDLYDASRAYSGYIGKSFYAADPYFGGEVDDFRIFNKAMTPWEVKQSFESANVAAVAGDLEALLLGDTSAVTDDRMTLPSTGANGSSIMWQSSRPSIVEADGTVHRPMASEGSQQVTLTATIRKGSIEDTKDFVVTVVPLLPASSAVLHGAASVDSGGLLELTYGVAGVTSAVYANDLTVHFDPSRLQYQSVEALRSGISVTASTYAAASGQVRIVWASNGPQHAVSGTAELLKLSFKAGSLPQTVTSSVYLSDVIAADQLGVESRLSIGEPYQVRINAQANKSALRAAIAHAQSIYTGAVEGTAASQYPAGSKAVLNGAIQAARAIADNSTAAQQEIDRAVGQLGVAVAAFASSVITAAAGDLNGDGRFSIGDLSKAASCYGQTSASAEWSTVYVQADMNHDGKIDIADLSAISELIMSE</sequence>
<feature type="domain" description="EF-hand" evidence="5">
    <location>
        <begin position="1280"/>
        <end position="1315"/>
    </location>
</feature>
<dbReference type="InterPro" id="IPR023296">
    <property type="entry name" value="Glyco_hydro_beta-prop_sf"/>
</dbReference>
<comment type="caution">
    <text evidence="7">The sequence shown here is derived from an EMBL/GenBank/DDBJ whole genome shotgun (WGS) entry which is preliminary data.</text>
</comment>
<dbReference type="Pfam" id="PF00963">
    <property type="entry name" value="Cohesin"/>
    <property type="match status" value="1"/>
</dbReference>
<keyword evidence="8" id="KW-1185">Reference proteome</keyword>
<dbReference type="Gene3D" id="2.115.10.20">
    <property type="entry name" value="Glycosyl hydrolase domain, family 43"/>
    <property type="match status" value="2"/>
</dbReference>
<dbReference type="InterPro" id="IPR016134">
    <property type="entry name" value="Dockerin_dom"/>
</dbReference>
<dbReference type="CDD" id="cd14254">
    <property type="entry name" value="Dockerin_II"/>
    <property type="match status" value="1"/>
</dbReference>
<gene>
    <name evidence="7" type="ORF">CF651_06115</name>
</gene>
<dbReference type="SUPFAM" id="SSF63446">
    <property type="entry name" value="Type I dockerin domain"/>
    <property type="match status" value="1"/>
</dbReference>
<dbReference type="InterPro" id="IPR006710">
    <property type="entry name" value="Glyco_hydro_43"/>
</dbReference>
<evidence type="ECO:0000259" key="6">
    <source>
        <dbReference type="PROSITE" id="PS51766"/>
    </source>
</evidence>
<dbReference type="PROSITE" id="PS51766">
    <property type="entry name" value="DOCKERIN"/>
    <property type="match status" value="1"/>
</dbReference>
<dbReference type="GO" id="GO:0004553">
    <property type="term" value="F:hydrolase activity, hydrolyzing O-glycosyl compounds"/>
    <property type="evidence" value="ECO:0007669"/>
    <property type="project" value="InterPro"/>
</dbReference>
<evidence type="ECO:0000256" key="3">
    <source>
        <dbReference type="ARBA" id="ARBA00022801"/>
    </source>
</evidence>
<dbReference type="InterPro" id="IPR018247">
    <property type="entry name" value="EF_Hand_1_Ca_BS"/>
</dbReference>